<evidence type="ECO:0000313" key="9">
    <source>
        <dbReference type="Proteomes" id="UP000461948"/>
    </source>
</evidence>
<dbReference type="GO" id="GO:0005886">
    <property type="term" value="C:plasma membrane"/>
    <property type="evidence" value="ECO:0007669"/>
    <property type="project" value="UniProtKB-SubCell"/>
</dbReference>
<proteinExistence type="predicted"/>
<evidence type="ECO:0000256" key="4">
    <source>
        <dbReference type="ARBA" id="ARBA00022989"/>
    </source>
</evidence>
<dbReference type="PANTHER" id="PTHR42920">
    <property type="entry name" value="OS03G0707200 PROTEIN-RELATED"/>
    <property type="match status" value="1"/>
</dbReference>
<keyword evidence="4 6" id="KW-1133">Transmembrane helix</keyword>
<comment type="subcellular location">
    <subcellularLocation>
        <location evidence="1">Cell membrane</location>
        <topology evidence="1">Multi-pass membrane protein</topology>
    </subcellularLocation>
</comment>
<keyword evidence="5 6" id="KW-0472">Membrane</keyword>
<dbReference type="Pfam" id="PF00892">
    <property type="entry name" value="EamA"/>
    <property type="match status" value="1"/>
</dbReference>
<dbReference type="InterPro" id="IPR000620">
    <property type="entry name" value="EamA_dom"/>
</dbReference>
<name>A0A7X2MMM1_ENTAG</name>
<keyword evidence="2" id="KW-1003">Cell membrane</keyword>
<protein>
    <submittedName>
        <fullName evidence="8">EamA family transporter</fullName>
    </submittedName>
</protein>
<dbReference type="InterPro" id="IPR037185">
    <property type="entry name" value="EmrE-like"/>
</dbReference>
<organism evidence="8 9">
    <name type="scientific">Enterobacter agglomerans</name>
    <name type="common">Erwinia herbicola</name>
    <name type="synonym">Pantoea agglomerans</name>
    <dbReference type="NCBI Taxonomy" id="549"/>
    <lineage>
        <taxon>Bacteria</taxon>
        <taxon>Pseudomonadati</taxon>
        <taxon>Pseudomonadota</taxon>
        <taxon>Gammaproteobacteria</taxon>
        <taxon>Enterobacterales</taxon>
        <taxon>Erwiniaceae</taxon>
        <taxon>Pantoea</taxon>
        <taxon>Pantoea agglomerans group</taxon>
    </lineage>
</organism>
<comment type="caution">
    <text evidence="8">The sequence shown here is derived from an EMBL/GenBank/DDBJ whole genome shotgun (WGS) entry which is preliminary data.</text>
</comment>
<reference evidence="8 9" key="1">
    <citation type="submission" date="2019-11" db="EMBL/GenBank/DDBJ databases">
        <title>Draft Genome Sequence of Plant Growth-Promoting Rhizosphere-Associated Bacteria.</title>
        <authorList>
            <person name="Vasilyev I.Y."/>
            <person name="Radchenko V."/>
            <person name="Ilnitskaya E.V."/>
        </authorList>
    </citation>
    <scope>NUCLEOTIDE SEQUENCE [LARGE SCALE GENOMIC DNA]</scope>
    <source>
        <strain evidence="8 9">VRA_MhP_f</strain>
    </source>
</reference>
<evidence type="ECO:0000256" key="5">
    <source>
        <dbReference type="ARBA" id="ARBA00023136"/>
    </source>
</evidence>
<evidence type="ECO:0000259" key="7">
    <source>
        <dbReference type="Pfam" id="PF00892"/>
    </source>
</evidence>
<accession>A0A7X2MMM1</accession>
<keyword evidence="3 6" id="KW-0812">Transmembrane</keyword>
<dbReference type="AlphaFoldDB" id="A0A7X2MMM1"/>
<gene>
    <name evidence="8" type="ORF">GKC49_13020</name>
</gene>
<evidence type="ECO:0000256" key="6">
    <source>
        <dbReference type="SAM" id="Phobius"/>
    </source>
</evidence>
<dbReference type="InterPro" id="IPR051258">
    <property type="entry name" value="Diverse_Substrate_Transporter"/>
</dbReference>
<sequence length="76" mass="8033">LIQVTMNWAQRSVSPTRATVIYAGEPVWAGVVGRIAGERLPALALLGGALIVCGVIVSELRLKRKKAVQPAATPLE</sequence>
<evidence type="ECO:0000256" key="2">
    <source>
        <dbReference type="ARBA" id="ARBA00022475"/>
    </source>
</evidence>
<evidence type="ECO:0000313" key="8">
    <source>
        <dbReference type="EMBL" id="MSE16003.1"/>
    </source>
</evidence>
<dbReference type="PANTHER" id="PTHR42920:SF5">
    <property type="entry name" value="EAMA DOMAIN-CONTAINING PROTEIN"/>
    <property type="match status" value="1"/>
</dbReference>
<feature type="non-terminal residue" evidence="8">
    <location>
        <position position="1"/>
    </location>
</feature>
<evidence type="ECO:0000256" key="1">
    <source>
        <dbReference type="ARBA" id="ARBA00004651"/>
    </source>
</evidence>
<dbReference type="SUPFAM" id="SSF103481">
    <property type="entry name" value="Multidrug resistance efflux transporter EmrE"/>
    <property type="match status" value="1"/>
</dbReference>
<dbReference type="Proteomes" id="UP000461948">
    <property type="component" value="Unassembled WGS sequence"/>
</dbReference>
<feature type="domain" description="EamA" evidence="7">
    <location>
        <begin position="3"/>
        <end position="57"/>
    </location>
</feature>
<feature type="transmembrane region" description="Helical" evidence="6">
    <location>
        <begin position="40"/>
        <end position="57"/>
    </location>
</feature>
<dbReference type="EMBL" id="WKLC01000537">
    <property type="protein sequence ID" value="MSE16003.1"/>
    <property type="molecule type" value="Genomic_DNA"/>
</dbReference>
<evidence type="ECO:0000256" key="3">
    <source>
        <dbReference type="ARBA" id="ARBA00022692"/>
    </source>
</evidence>